<sequence>MLKDQLDIDMVNVNHVQKLVGMVYVVHLLDIGMVFGLVQLEKRVDLGSMIELVSHQPPPEDHQMAQWFMSEEDFNRYQSNFAPRKIIPPRYMEPHFLVNNHFPLLQESLARQNLIDHVKIKEVVYPDLIATVYATLHITFSHDDLEITFKLGHEIHTLDSSELISLWKLDYSGDEMRVDTTHDARGYSRETACNMFNIPFDFPKPTVGHLSLEHRLVHYLIVYVMVPRLHNHGLILEEDLEIMWRIVSGHKINWITLIASHMQRNMSGKVTKGLPYAMLWTTIFKHLEVDLNNARKKELEYNHCIDNHVLNHMKREINRAQGNVEEGVQVEQEVQEEEEFQNAQEVHAPPPLEQPSMMDLMRELQLVNRNIGRLDRRLQRVEQHLGIQDC</sequence>
<keyword evidence="3" id="KW-1185">Reference proteome</keyword>
<accession>A0ABU6TLZ7</accession>
<dbReference type="EMBL" id="JASCZI010091106">
    <property type="protein sequence ID" value="MED6148988.1"/>
    <property type="molecule type" value="Genomic_DNA"/>
</dbReference>
<evidence type="ECO:0000313" key="2">
    <source>
        <dbReference type="EMBL" id="MED6148988.1"/>
    </source>
</evidence>
<keyword evidence="1" id="KW-0175">Coiled coil</keyword>
<feature type="coiled-coil region" evidence="1">
    <location>
        <begin position="357"/>
        <end position="384"/>
    </location>
</feature>
<comment type="caution">
    <text evidence="2">The sequence shown here is derived from an EMBL/GenBank/DDBJ whole genome shotgun (WGS) entry which is preliminary data.</text>
</comment>
<evidence type="ECO:0000256" key="1">
    <source>
        <dbReference type="SAM" id="Coils"/>
    </source>
</evidence>
<protein>
    <submittedName>
        <fullName evidence="2">Uncharacterized protein</fullName>
    </submittedName>
</protein>
<dbReference type="Proteomes" id="UP001341840">
    <property type="component" value="Unassembled WGS sequence"/>
</dbReference>
<name>A0ABU6TLZ7_9FABA</name>
<evidence type="ECO:0000313" key="3">
    <source>
        <dbReference type="Proteomes" id="UP001341840"/>
    </source>
</evidence>
<gene>
    <name evidence="2" type="ORF">PIB30_058176</name>
</gene>
<organism evidence="2 3">
    <name type="scientific">Stylosanthes scabra</name>
    <dbReference type="NCBI Taxonomy" id="79078"/>
    <lineage>
        <taxon>Eukaryota</taxon>
        <taxon>Viridiplantae</taxon>
        <taxon>Streptophyta</taxon>
        <taxon>Embryophyta</taxon>
        <taxon>Tracheophyta</taxon>
        <taxon>Spermatophyta</taxon>
        <taxon>Magnoliopsida</taxon>
        <taxon>eudicotyledons</taxon>
        <taxon>Gunneridae</taxon>
        <taxon>Pentapetalae</taxon>
        <taxon>rosids</taxon>
        <taxon>fabids</taxon>
        <taxon>Fabales</taxon>
        <taxon>Fabaceae</taxon>
        <taxon>Papilionoideae</taxon>
        <taxon>50 kb inversion clade</taxon>
        <taxon>dalbergioids sensu lato</taxon>
        <taxon>Dalbergieae</taxon>
        <taxon>Pterocarpus clade</taxon>
        <taxon>Stylosanthes</taxon>
    </lineage>
</organism>
<reference evidence="2 3" key="1">
    <citation type="journal article" date="2023" name="Plants (Basel)">
        <title>Bridging the Gap: Combining Genomics and Transcriptomics Approaches to Understand Stylosanthes scabra, an Orphan Legume from the Brazilian Caatinga.</title>
        <authorList>
            <person name="Ferreira-Neto J.R.C."/>
            <person name="da Silva M.D."/>
            <person name="Binneck E."/>
            <person name="de Melo N.F."/>
            <person name="da Silva R.H."/>
            <person name="de Melo A.L.T.M."/>
            <person name="Pandolfi V."/>
            <person name="Bustamante F.O."/>
            <person name="Brasileiro-Vidal A.C."/>
            <person name="Benko-Iseppon A.M."/>
        </authorList>
    </citation>
    <scope>NUCLEOTIDE SEQUENCE [LARGE SCALE GENOMIC DNA]</scope>
    <source>
        <tissue evidence="2">Leaves</tissue>
    </source>
</reference>
<proteinExistence type="predicted"/>